<dbReference type="GO" id="GO:0000470">
    <property type="term" value="P:maturation of LSU-rRNA"/>
    <property type="evidence" value="ECO:0007669"/>
    <property type="project" value="TreeGrafter"/>
</dbReference>
<dbReference type="GO" id="GO:0030687">
    <property type="term" value="C:preribosome, large subunit precursor"/>
    <property type="evidence" value="ECO:0007669"/>
    <property type="project" value="TreeGrafter"/>
</dbReference>
<gene>
    <name evidence="7" type="ORF">CTAYLR_000995</name>
</gene>
<dbReference type="PIRSF" id="PIRSF003352">
    <property type="entry name" value="MAK16"/>
    <property type="match status" value="1"/>
</dbReference>
<dbReference type="PANTHER" id="PTHR23405:SF4">
    <property type="entry name" value="PROTEIN MAK16 HOMOLOG"/>
    <property type="match status" value="1"/>
</dbReference>
<dbReference type="EMBL" id="JAQMWT010000330">
    <property type="protein sequence ID" value="KAJ8604495.1"/>
    <property type="molecule type" value="Genomic_DNA"/>
</dbReference>
<dbReference type="GO" id="GO:0005730">
    <property type="term" value="C:nucleolus"/>
    <property type="evidence" value="ECO:0007669"/>
    <property type="project" value="UniProtKB-UniRule"/>
</dbReference>
<feature type="domain" description="Ribosomal eL28/Mak16" evidence="6">
    <location>
        <begin position="6"/>
        <end position="118"/>
    </location>
</feature>
<evidence type="ECO:0000259" key="6">
    <source>
        <dbReference type="Pfam" id="PF01778"/>
    </source>
</evidence>
<evidence type="ECO:0000313" key="7">
    <source>
        <dbReference type="EMBL" id="KAJ8604495.1"/>
    </source>
</evidence>
<name>A0AAD7UH42_9STRA</name>
<comment type="subcellular location">
    <subcellularLocation>
        <location evidence="1">Nucleus</location>
    </subcellularLocation>
</comment>
<feature type="compositionally biased region" description="Acidic residues" evidence="5">
    <location>
        <begin position="217"/>
        <end position="227"/>
    </location>
</feature>
<dbReference type="AlphaFoldDB" id="A0AAD7UH42"/>
<evidence type="ECO:0000313" key="8">
    <source>
        <dbReference type="Proteomes" id="UP001230188"/>
    </source>
</evidence>
<evidence type="ECO:0000256" key="3">
    <source>
        <dbReference type="ARBA" id="ARBA00023242"/>
    </source>
</evidence>
<dbReference type="InterPro" id="IPR006958">
    <property type="entry name" value="Mak16"/>
</dbReference>
<accession>A0AAD7UH42</accession>
<dbReference type="FunFam" id="3.30.390.110:FF:000001">
    <property type="entry name" value="Protein MAK16 homolog"/>
    <property type="match status" value="1"/>
</dbReference>
<dbReference type="InterPro" id="IPR029004">
    <property type="entry name" value="Ribosomal_eL28/Mak16"/>
</dbReference>
<keyword evidence="8" id="KW-1185">Reference proteome</keyword>
<evidence type="ECO:0000256" key="1">
    <source>
        <dbReference type="ARBA" id="ARBA00004123"/>
    </source>
</evidence>
<dbReference type="Gene3D" id="3.30.390.110">
    <property type="match status" value="1"/>
</dbReference>
<protein>
    <recommendedName>
        <fullName evidence="4">Protein MAK16 homolog</fullName>
    </recommendedName>
</protein>
<dbReference type="PANTHER" id="PTHR23405">
    <property type="entry name" value="MAINTENANCE OF KILLER 16 MAK16 PROTEIN-RELATED"/>
    <property type="match status" value="1"/>
</dbReference>
<dbReference type="Pfam" id="PF04874">
    <property type="entry name" value="Mak16"/>
    <property type="match status" value="1"/>
</dbReference>
<evidence type="ECO:0000256" key="4">
    <source>
        <dbReference type="PIRNR" id="PIRNR003352"/>
    </source>
</evidence>
<evidence type="ECO:0000256" key="5">
    <source>
        <dbReference type="SAM" id="MobiDB-lite"/>
    </source>
</evidence>
<comment type="similarity">
    <text evidence="2 4">Belongs to the MAK16 family.</text>
</comment>
<dbReference type="GO" id="GO:0000460">
    <property type="term" value="P:maturation of 5.8S rRNA"/>
    <property type="evidence" value="ECO:0007669"/>
    <property type="project" value="TreeGrafter"/>
</dbReference>
<dbReference type="Pfam" id="PF01778">
    <property type="entry name" value="Ribosomal_L28e"/>
    <property type="match status" value="1"/>
</dbReference>
<keyword evidence="3 4" id="KW-0539">Nucleus</keyword>
<dbReference type="Proteomes" id="UP001230188">
    <property type="component" value="Unassembled WGS sequence"/>
</dbReference>
<comment type="caution">
    <text evidence="7">The sequence shown here is derived from an EMBL/GenBank/DDBJ whole genome shotgun (WGS) entry which is preliminary data.</text>
</comment>
<feature type="region of interest" description="Disordered" evidence="5">
    <location>
        <begin position="217"/>
        <end position="298"/>
    </location>
</feature>
<proteinExistence type="inferred from homology"/>
<sequence length="298" mass="35080">MINDELIWQSLNKNFCSFKSKVQTHNFCRHEMNVTGLCNRSACPLANGRYATIREEEGRCVLYIKTIERAHMPNKLWQKLLLPRNYDQALALVSEHLEHFPKFLVHRNKQRLTRIHQYLIRMRKLALRERPTRVTTSTKVDRREARREQKALVAARLAQSIQSELLDRLRQGTYGDIYNFPETEYNAALNDVQEDTVDDLLDAEDTNDHLVHFVEADLEEEEEENPAIEDLHNDDLQEDDDATSLKRGRHPRKDQPPAQRIRAEPTKRKKKKRRVEIEYDDEEEVLEPPQLAPPLQIS</sequence>
<reference evidence="7" key="1">
    <citation type="submission" date="2023-01" db="EMBL/GenBank/DDBJ databases">
        <title>Metagenome sequencing of chrysophaentin producing Chrysophaeum taylorii.</title>
        <authorList>
            <person name="Davison J."/>
            <person name="Bewley C."/>
        </authorList>
    </citation>
    <scope>NUCLEOTIDE SEQUENCE</scope>
    <source>
        <strain evidence="7">NIES-1699</strain>
    </source>
</reference>
<evidence type="ECO:0000256" key="2">
    <source>
        <dbReference type="ARBA" id="ARBA00005514"/>
    </source>
</evidence>
<organism evidence="7 8">
    <name type="scientific">Chrysophaeum taylorii</name>
    <dbReference type="NCBI Taxonomy" id="2483200"/>
    <lineage>
        <taxon>Eukaryota</taxon>
        <taxon>Sar</taxon>
        <taxon>Stramenopiles</taxon>
        <taxon>Ochrophyta</taxon>
        <taxon>Pelagophyceae</taxon>
        <taxon>Pelagomonadales</taxon>
        <taxon>Pelagomonadaceae</taxon>
        <taxon>Chrysophaeum</taxon>
    </lineage>
</organism>